<protein>
    <submittedName>
        <fullName evidence="3">DSBA domain-containing protein</fullName>
    </submittedName>
</protein>
<accession>A0A1I7Z5L8</accession>
<dbReference type="Gene3D" id="3.40.30.10">
    <property type="entry name" value="Glutaredoxin"/>
    <property type="match status" value="1"/>
</dbReference>
<dbReference type="WBParaSite" id="L893_g23000.t1">
    <property type="protein sequence ID" value="L893_g23000.t1"/>
    <property type="gene ID" value="L893_g23000"/>
</dbReference>
<dbReference type="SUPFAM" id="SSF52833">
    <property type="entry name" value="Thioredoxin-like"/>
    <property type="match status" value="1"/>
</dbReference>
<sequence>MFVCAQFVHLKSIKAFASGSPKTDTLKAMSFLTSIELNYPGFLVEATRQVFLRIWSQKKPIQTEEDLFEIAEKIGLPEDERIIKASDGSRVKVTLRRQTKQALKMGAIAAPWILVKRPNKQDVNLFGGHRIHVIADLLGCTLPLRTEQSKL</sequence>
<evidence type="ECO:0000313" key="2">
    <source>
        <dbReference type="Proteomes" id="UP000095287"/>
    </source>
</evidence>
<dbReference type="InterPro" id="IPR036249">
    <property type="entry name" value="Thioredoxin-like_sf"/>
</dbReference>
<dbReference type="GO" id="GO:0005777">
    <property type="term" value="C:peroxisome"/>
    <property type="evidence" value="ECO:0007669"/>
    <property type="project" value="TreeGrafter"/>
</dbReference>
<feature type="domain" description="DSBA-like thioredoxin" evidence="1">
    <location>
        <begin position="25"/>
        <end position="138"/>
    </location>
</feature>
<name>A0A1I7Z5L8_9BILA</name>
<dbReference type="PANTHER" id="PTHR42943:SF2">
    <property type="entry name" value="GLUTATHIONE S-TRANSFERASE KAPPA 1"/>
    <property type="match status" value="1"/>
</dbReference>
<dbReference type="GO" id="GO:0004602">
    <property type="term" value="F:glutathione peroxidase activity"/>
    <property type="evidence" value="ECO:0007669"/>
    <property type="project" value="TreeGrafter"/>
</dbReference>
<dbReference type="AlphaFoldDB" id="A0A1I7Z5L8"/>
<dbReference type="Proteomes" id="UP000095287">
    <property type="component" value="Unplaced"/>
</dbReference>
<keyword evidence="2" id="KW-1185">Reference proteome</keyword>
<evidence type="ECO:0000313" key="3">
    <source>
        <dbReference type="WBParaSite" id="L893_g23000.t1"/>
    </source>
</evidence>
<dbReference type="GO" id="GO:0004364">
    <property type="term" value="F:glutathione transferase activity"/>
    <property type="evidence" value="ECO:0007669"/>
    <property type="project" value="TreeGrafter"/>
</dbReference>
<evidence type="ECO:0000259" key="1">
    <source>
        <dbReference type="Pfam" id="PF01323"/>
    </source>
</evidence>
<dbReference type="GO" id="GO:0006749">
    <property type="term" value="P:glutathione metabolic process"/>
    <property type="evidence" value="ECO:0007669"/>
    <property type="project" value="TreeGrafter"/>
</dbReference>
<dbReference type="InterPro" id="IPR051924">
    <property type="entry name" value="GST_Kappa/NadH"/>
</dbReference>
<reference evidence="3" key="1">
    <citation type="submission" date="2016-11" db="UniProtKB">
        <authorList>
            <consortium name="WormBaseParasite"/>
        </authorList>
    </citation>
    <scope>IDENTIFICATION</scope>
</reference>
<dbReference type="PANTHER" id="PTHR42943">
    <property type="entry name" value="GLUTATHIONE S-TRANSFERASE KAPPA"/>
    <property type="match status" value="1"/>
</dbReference>
<dbReference type="InterPro" id="IPR001853">
    <property type="entry name" value="DSBA-like_thioredoxin_dom"/>
</dbReference>
<dbReference type="Pfam" id="PF01323">
    <property type="entry name" value="DSBA"/>
    <property type="match status" value="1"/>
</dbReference>
<proteinExistence type="predicted"/>
<organism evidence="2 3">
    <name type="scientific">Steinernema glaseri</name>
    <dbReference type="NCBI Taxonomy" id="37863"/>
    <lineage>
        <taxon>Eukaryota</taxon>
        <taxon>Metazoa</taxon>
        <taxon>Ecdysozoa</taxon>
        <taxon>Nematoda</taxon>
        <taxon>Chromadorea</taxon>
        <taxon>Rhabditida</taxon>
        <taxon>Tylenchina</taxon>
        <taxon>Panagrolaimomorpha</taxon>
        <taxon>Strongyloidoidea</taxon>
        <taxon>Steinernematidae</taxon>
        <taxon>Steinernema</taxon>
    </lineage>
</organism>
<dbReference type="GO" id="GO:0005739">
    <property type="term" value="C:mitochondrion"/>
    <property type="evidence" value="ECO:0007669"/>
    <property type="project" value="TreeGrafter"/>
</dbReference>